<dbReference type="PROSITE" id="PS01229">
    <property type="entry name" value="COF_2"/>
    <property type="match status" value="1"/>
</dbReference>
<proteinExistence type="predicted"/>
<dbReference type="SFLD" id="SFLDG01140">
    <property type="entry name" value="C2.B:_Phosphomannomutase_and_P"/>
    <property type="match status" value="1"/>
</dbReference>
<dbReference type="Pfam" id="PF08282">
    <property type="entry name" value="Hydrolase_3"/>
    <property type="match status" value="2"/>
</dbReference>
<dbReference type="EMBL" id="QGTQ01000035">
    <property type="protein sequence ID" value="PWV92487.1"/>
    <property type="molecule type" value="Genomic_DNA"/>
</dbReference>
<sequence>MSTYKLVALDMDGTTLNDRHEVSEPTAYWIKRAMEAGVTVCFSTGRGYREVLSYTEQLGMMHVPMVTVNGGEIWSRPHVLHKRELLDPGTIRNLHKLAQKYDVWFWAYTTNGEVFNKEKWLVPADAYAAHHWLKFGCNTEDDAVREAILQEASSWGNLEITNSSPWNLEMNPFGVSKASALRELCSMLGIEMSQTVAVGDSLNDIAAIREAGLGVAMDNAQDEVKRAADVVTFSNNEHGVAEVLRKYVLKAEVPLWS</sequence>
<dbReference type="GO" id="GO:0000287">
    <property type="term" value="F:magnesium ion binding"/>
    <property type="evidence" value="ECO:0007669"/>
    <property type="project" value="TreeGrafter"/>
</dbReference>
<dbReference type="SFLD" id="SFLDS00003">
    <property type="entry name" value="Haloacid_Dehalogenase"/>
    <property type="match status" value="1"/>
</dbReference>
<dbReference type="Proteomes" id="UP000246635">
    <property type="component" value="Unassembled WGS sequence"/>
</dbReference>
<evidence type="ECO:0000313" key="1">
    <source>
        <dbReference type="EMBL" id="PWV92487.1"/>
    </source>
</evidence>
<dbReference type="GO" id="GO:0005829">
    <property type="term" value="C:cytosol"/>
    <property type="evidence" value="ECO:0007669"/>
    <property type="project" value="TreeGrafter"/>
</dbReference>
<reference evidence="1 2" key="1">
    <citation type="submission" date="2018-05" db="EMBL/GenBank/DDBJ databases">
        <title>Genomic Encyclopedia of Type Strains, Phase III (KMG-III): the genomes of soil and plant-associated and newly described type strains.</title>
        <authorList>
            <person name="Whitman W."/>
        </authorList>
    </citation>
    <scope>NUCLEOTIDE SEQUENCE [LARGE SCALE GENOMIC DNA]</scope>
    <source>
        <strain evidence="1 2">CECT 5696</strain>
    </source>
</reference>
<dbReference type="PANTHER" id="PTHR10000:SF55">
    <property type="entry name" value="5-AMINO-6-(5-PHOSPHO-D-RIBITYLAMINO)URACIL PHOSPHATASE YCSE"/>
    <property type="match status" value="1"/>
</dbReference>
<keyword evidence="2" id="KW-1185">Reference proteome</keyword>
<accession>A0A2V2YH08</accession>
<dbReference type="InterPro" id="IPR036412">
    <property type="entry name" value="HAD-like_sf"/>
</dbReference>
<dbReference type="InterPro" id="IPR006379">
    <property type="entry name" value="HAD-SF_hydro_IIB"/>
</dbReference>
<dbReference type="AlphaFoldDB" id="A0A2V2YH08"/>
<dbReference type="PANTHER" id="PTHR10000">
    <property type="entry name" value="PHOSPHOSERINE PHOSPHATASE"/>
    <property type="match status" value="1"/>
</dbReference>
<gene>
    <name evidence="1" type="ORF">DFQ01_13548</name>
</gene>
<dbReference type="GO" id="GO:0016791">
    <property type="term" value="F:phosphatase activity"/>
    <property type="evidence" value="ECO:0007669"/>
    <property type="project" value="TreeGrafter"/>
</dbReference>
<comment type="caution">
    <text evidence="1">The sequence shown here is derived from an EMBL/GenBank/DDBJ whole genome shotgun (WGS) entry which is preliminary data.</text>
</comment>
<evidence type="ECO:0008006" key="3">
    <source>
        <dbReference type="Google" id="ProtNLM"/>
    </source>
</evidence>
<dbReference type="OrthoDB" id="9781413at2"/>
<dbReference type="SUPFAM" id="SSF56784">
    <property type="entry name" value="HAD-like"/>
    <property type="match status" value="1"/>
</dbReference>
<dbReference type="RefSeq" id="WP_110047069.1">
    <property type="nucleotide sequence ID" value="NZ_CP054613.1"/>
</dbReference>
<dbReference type="NCBIfam" id="TIGR01484">
    <property type="entry name" value="HAD-SF-IIB"/>
    <property type="match status" value="1"/>
</dbReference>
<dbReference type="Gene3D" id="3.30.1240.10">
    <property type="match status" value="1"/>
</dbReference>
<evidence type="ECO:0000313" key="2">
    <source>
        <dbReference type="Proteomes" id="UP000246635"/>
    </source>
</evidence>
<organism evidence="1 2">
    <name type="scientific">Paenibacillus cellulosilyticus</name>
    <dbReference type="NCBI Taxonomy" id="375489"/>
    <lineage>
        <taxon>Bacteria</taxon>
        <taxon>Bacillati</taxon>
        <taxon>Bacillota</taxon>
        <taxon>Bacilli</taxon>
        <taxon>Bacillales</taxon>
        <taxon>Paenibacillaceae</taxon>
        <taxon>Paenibacillus</taxon>
    </lineage>
</organism>
<name>A0A2V2YH08_9BACL</name>
<dbReference type="CDD" id="cd07516">
    <property type="entry name" value="HAD_Pase"/>
    <property type="match status" value="1"/>
</dbReference>
<dbReference type="Gene3D" id="3.40.50.1000">
    <property type="entry name" value="HAD superfamily/HAD-like"/>
    <property type="match status" value="1"/>
</dbReference>
<protein>
    <recommendedName>
        <fullName evidence="3">Phosphoglycolate phosphatase</fullName>
    </recommendedName>
</protein>
<dbReference type="InterPro" id="IPR023214">
    <property type="entry name" value="HAD_sf"/>
</dbReference>